<evidence type="ECO:0000313" key="2">
    <source>
        <dbReference type="EMBL" id="MCI2241384.1"/>
    </source>
</evidence>
<dbReference type="Proteomes" id="UP001430755">
    <property type="component" value="Unassembled WGS sequence"/>
</dbReference>
<dbReference type="EMBL" id="JAJMLW010000001">
    <property type="protein sequence ID" value="MCI2241384.1"/>
    <property type="molecule type" value="Genomic_DNA"/>
</dbReference>
<gene>
    <name evidence="2" type="ORF">LPT13_03330</name>
</gene>
<sequence length="363" mass="40147">MGLDAAHAIGSLAKLALRAKRQADKAARSDAEADGAASYGSFCAWLDWVLSSEGVDQAAAFCFNLYEDGGGRWSLELVGTRRFSAAGSDWACEELFATRRHPFAIAHDGPWQEVLALARDLIARYLETGAHRDVLKAKAAVALGFVDGDLDILYQREQSGGDQAKAAAADVNGERFTRIRKEPRQVTLYQLWPDHAYRAFETREEGGWQALRFDGEPVADWLPIELVPSAHHAEEGKPVGDVFPVWPGAVVVGERCYRLIGPYLGDSAQVLPAAWGSEAAYVLNVTRVIDCLDEERSKLKRFPSTGRVMRIEEYAFDKALVEDEVIFKIPEEAPAHPYVTDKLKAVIERNGIRGFKFVPVWKG</sequence>
<dbReference type="Pfam" id="PF07791">
    <property type="entry name" value="Imm11"/>
    <property type="match status" value="1"/>
</dbReference>
<dbReference type="InterPro" id="IPR012433">
    <property type="entry name" value="Imm11"/>
</dbReference>
<evidence type="ECO:0000313" key="3">
    <source>
        <dbReference type="Proteomes" id="UP001430755"/>
    </source>
</evidence>
<comment type="caution">
    <text evidence="2">The sequence shown here is derived from an EMBL/GenBank/DDBJ whole genome shotgun (WGS) entry which is preliminary data.</text>
</comment>
<dbReference type="RefSeq" id="WP_242163496.1">
    <property type="nucleotide sequence ID" value="NZ_JAJMLW010000001.1"/>
</dbReference>
<feature type="domain" description="Immunity MXAN-0049 protein" evidence="1">
    <location>
        <begin position="278"/>
        <end position="360"/>
    </location>
</feature>
<protein>
    <recommendedName>
        <fullName evidence="1">Immunity MXAN-0049 protein domain-containing protein</fullName>
    </recommendedName>
</protein>
<proteinExistence type="predicted"/>
<accession>A0ABS9WEU0</accession>
<evidence type="ECO:0000259" key="1">
    <source>
        <dbReference type="Pfam" id="PF07791"/>
    </source>
</evidence>
<organism evidence="2 3">
    <name type="scientific">Adlercreutzia faecimuris</name>
    <dbReference type="NCBI Taxonomy" id="2897341"/>
    <lineage>
        <taxon>Bacteria</taxon>
        <taxon>Bacillati</taxon>
        <taxon>Actinomycetota</taxon>
        <taxon>Coriobacteriia</taxon>
        <taxon>Eggerthellales</taxon>
        <taxon>Eggerthellaceae</taxon>
        <taxon>Adlercreutzia</taxon>
    </lineage>
</organism>
<reference evidence="2" key="1">
    <citation type="submission" date="2021-11" db="EMBL/GenBank/DDBJ databases">
        <title>A Novel Adlercreutzia Species, isolated from a Allomyrina dichotoma larva feces.</title>
        <authorList>
            <person name="Suh M.K."/>
        </authorList>
    </citation>
    <scope>NUCLEOTIDE SEQUENCE</scope>
    <source>
        <strain evidence="2">JBNU-10</strain>
    </source>
</reference>
<keyword evidence="3" id="KW-1185">Reference proteome</keyword>
<name>A0ABS9WEU0_9ACTN</name>